<dbReference type="PROSITE" id="PS01224">
    <property type="entry name" value="ARGC"/>
    <property type="match status" value="1"/>
</dbReference>
<dbReference type="GO" id="GO:0070401">
    <property type="term" value="F:NADP+ binding"/>
    <property type="evidence" value="ECO:0007669"/>
    <property type="project" value="InterPro"/>
</dbReference>
<evidence type="ECO:0000313" key="10">
    <source>
        <dbReference type="EMBL" id="OQA58695.1"/>
    </source>
</evidence>
<dbReference type="Pfam" id="PF22698">
    <property type="entry name" value="Semialdhyde_dhC_1"/>
    <property type="match status" value="1"/>
</dbReference>
<dbReference type="Proteomes" id="UP000485569">
    <property type="component" value="Unassembled WGS sequence"/>
</dbReference>
<evidence type="ECO:0000256" key="1">
    <source>
        <dbReference type="ARBA" id="ARBA00004862"/>
    </source>
</evidence>
<sequence>MIRVGIAGATGYTGLELLRICSNHPEVEIIWATSDSYSGIELKNYCPAWQGRTCMVLEKPDMDKMAREVDVVFLGLPHGVSMDYIPAILPHAKVIDLGADFRIQNLEVYEKCYGLHHKLPTVVQEAVYGIPELYRQKIKAAQVIANPGCYPTSIIIPLYPLLKNQIIHPEIIADSKSGVTGAGKRPTEVTHFCEVDENFKAYKIGEHRHQPEIQEQLSKAYGDSVEIIFTPHLLPIKRGILSTIYVQGDPSISEKEMWNVIDNFYQNEPWVRVYPLGQFPEIKWVLGSNFCDIGLKQVGKNHFVIVSAIDNLTKGASGQAVQNMNVLFGIDERVGLPSSVLYP</sequence>
<dbReference type="InterPro" id="IPR050085">
    <property type="entry name" value="AGPR"/>
</dbReference>
<evidence type="ECO:0000256" key="4">
    <source>
        <dbReference type="ARBA" id="ARBA00022857"/>
    </source>
</evidence>
<evidence type="ECO:0000256" key="2">
    <source>
        <dbReference type="ARBA" id="ARBA00022571"/>
    </source>
</evidence>
<dbReference type="EC" id="1.2.1.38" evidence="7"/>
<dbReference type="GO" id="GO:0051287">
    <property type="term" value="F:NAD binding"/>
    <property type="evidence" value="ECO:0007669"/>
    <property type="project" value="InterPro"/>
</dbReference>
<proteinExistence type="inferred from homology"/>
<dbReference type="AlphaFoldDB" id="A0A1V5SW03"/>
<dbReference type="GO" id="GO:0003942">
    <property type="term" value="F:N-acetyl-gamma-glutamyl-phosphate reductase activity"/>
    <property type="evidence" value="ECO:0007669"/>
    <property type="project" value="UniProtKB-UniRule"/>
</dbReference>
<dbReference type="HAMAP" id="MF_00150">
    <property type="entry name" value="ArgC_type1"/>
    <property type="match status" value="1"/>
</dbReference>
<dbReference type="SUPFAM" id="SSF55347">
    <property type="entry name" value="Glyceraldehyde-3-phosphate dehydrogenase-like, C-terminal domain"/>
    <property type="match status" value="1"/>
</dbReference>
<dbReference type="InterPro" id="IPR000706">
    <property type="entry name" value="AGPR_type-1"/>
</dbReference>
<comment type="subcellular location">
    <subcellularLocation>
        <location evidence="7">Cytoplasm</location>
    </subcellularLocation>
</comment>
<dbReference type="CDD" id="cd17895">
    <property type="entry name" value="AGPR_1_N"/>
    <property type="match status" value="1"/>
</dbReference>
<organism evidence="10">
    <name type="scientific">Candidatus Atribacter allofermentans</name>
    <dbReference type="NCBI Taxonomy" id="1852833"/>
    <lineage>
        <taxon>Bacteria</taxon>
        <taxon>Pseudomonadati</taxon>
        <taxon>Atribacterota</taxon>
        <taxon>Atribacteria</taxon>
        <taxon>Atribacterales</taxon>
        <taxon>Atribacteraceae</taxon>
        <taxon>Atribacter</taxon>
    </lineage>
</organism>
<comment type="caution">
    <text evidence="10">The sequence shown here is derived from an EMBL/GenBank/DDBJ whole genome shotgun (WGS) entry which is preliminary data.</text>
</comment>
<feature type="domain" description="Semialdehyde dehydrogenase NAD-binding" evidence="9">
    <location>
        <begin position="3"/>
        <end position="141"/>
    </location>
</feature>
<dbReference type="InterPro" id="IPR023013">
    <property type="entry name" value="AGPR_AS"/>
</dbReference>
<dbReference type="GO" id="GO:0005737">
    <property type="term" value="C:cytoplasm"/>
    <property type="evidence" value="ECO:0007669"/>
    <property type="project" value="UniProtKB-SubCell"/>
</dbReference>
<dbReference type="Gene3D" id="3.30.360.10">
    <property type="entry name" value="Dihydrodipicolinate Reductase, domain 2"/>
    <property type="match status" value="1"/>
</dbReference>
<dbReference type="SMART" id="SM00859">
    <property type="entry name" value="Semialdhyde_dh"/>
    <property type="match status" value="1"/>
</dbReference>
<keyword evidence="2 7" id="KW-0055">Arginine biosynthesis</keyword>
<evidence type="ECO:0000256" key="7">
    <source>
        <dbReference type="HAMAP-Rule" id="MF_00150"/>
    </source>
</evidence>
<dbReference type="InterPro" id="IPR036291">
    <property type="entry name" value="NAD(P)-bd_dom_sf"/>
</dbReference>
<comment type="catalytic activity">
    <reaction evidence="6 7">
        <text>N-acetyl-L-glutamate 5-semialdehyde + phosphate + NADP(+) = N-acetyl-L-glutamyl 5-phosphate + NADPH + H(+)</text>
        <dbReference type="Rhea" id="RHEA:21588"/>
        <dbReference type="ChEBI" id="CHEBI:15378"/>
        <dbReference type="ChEBI" id="CHEBI:29123"/>
        <dbReference type="ChEBI" id="CHEBI:43474"/>
        <dbReference type="ChEBI" id="CHEBI:57783"/>
        <dbReference type="ChEBI" id="CHEBI:57936"/>
        <dbReference type="ChEBI" id="CHEBI:58349"/>
        <dbReference type="EC" id="1.2.1.38"/>
    </reaction>
</comment>
<gene>
    <name evidence="7 10" type="primary">argC</name>
    <name evidence="10" type="ORF">BWY41_01022</name>
</gene>
<dbReference type="EMBL" id="MWBQ01000067">
    <property type="protein sequence ID" value="OQA58695.1"/>
    <property type="molecule type" value="Genomic_DNA"/>
</dbReference>
<dbReference type="Pfam" id="PF01118">
    <property type="entry name" value="Semialdhyde_dh"/>
    <property type="match status" value="1"/>
</dbReference>
<name>A0A1V5SW03_9BACT</name>
<evidence type="ECO:0000256" key="3">
    <source>
        <dbReference type="ARBA" id="ARBA00022605"/>
    </source>
</evidence>
<protein>
    <recommendedName>
        <fullName evidence="7">N-acetyl-gamma-glutamyl-phosphate reductase</fullName>
        <shortName evidence="7">AGPR</shortName>
        <ecNumber evidence="7">1.2.1.38</ecNumber>
    </recommendedName>
    <alternativeName>
        <fullName evidence="7">N-acetyl-glutamate semialdehyde dehydrogenase</fullName>
        <shortName evidence="7">NAGSA dehydrogenase</shortName>
    </alternativeName>
</protein>
<dbReference type="SUPFAM" id="SSF51735">
    <property type="entry name" value="NAD(P)-binding Rossmann-fold domains"/>
    <property type="match status" value="1"/>
</dbReference>
<dbReference type="FunFam" id="3.30.360.10:FF:000014">
    <property type="entry name" value="N-acetyl-gamma-glutamyl-phosphate reductase"/>
    <property type="match status" value="1"/>
</dbReference>
<keyword evidence="5 7" id="KW-0560">Oxidoreductase</keyword>
<feature type="active site" evidence="7 8">
    <location>
        <position position="149"/>
    </location>
</feature>
<comment type="function">
    <text evidence="7">Catalyzes the NADPH-dependent reduction of N-acetyl-5-glutamyl phosphate to yield N-acetyl-L-glutamate 5-semialdehyde.</text>
</comment>
<comment type="similarity">
    <text evidence="7">Belongs to the NAGSA dehydrogenase family. Type 1 subfamily.</text>
</comment>
<evidence type="ECO:0000256" key="5">
    <source>
        <dbReference type="ARBA" id="ARBA00023002"/>
    </source>
</evidence>
<evidence type="ECO:0000256" key="6">
    <source>
        <dbReference type="ARBA" id="ARBA00050557"/>
    </source>
</evidence>
<dbReference type="InterPro" id="IPR058924">
    <property type="entry name" value="AGPR_dimerisation_dom"/>
</dbReference>
<evidence type="ECO:0000256" key="8">
    <source>
        <dbReference type="PROSITE-ProRule" id="PRU10010"/>
    </source>
</evidence>
<keyword evidence="4 7" id="KW-0521">NADP</keyword>
<dbReference type="GO" id="GO:0006526">
    <property type="term" value="P:L-arginine biosynthetic process"/>
    <property type="evidence" value="ECO:0007669"/>
    <property type="project" value="UniProtKB-UniRule"/>
</dbReference>
<dbReference type="PANTHER" id="PTHR32338">
    <property type="entry name" value="N-ACETYL-GAMMA-GLUTAMYL-PHOSPHATE REDUCTASE, CHLOROPLASTIC-RELATED-RELATED"/>
    <property type="match status" value="1"/>
</dbReference>
<evidence type="ECO:0000259" key="9">
    <source>
        <dbReference type="SMART" id="SM00859"/>
    </source>
</evidence>
<keyword evidence="7" id="KW-0963">Cytoplasm</keyword>
<dbReference type="Gene3D" id="3.40.50.720">
    <property type="entry name" value="NAD(P)-binding Rossmann-like Domain"/>
    <property type="match status" value="1"/>
</dbReference>
<dbReference type="CDD" id="cd23934">
    <property type="entry name" value="AGPR_1_C"/>
    <property type="match status" value="1"/>
</dbReference>
<dbReference type="PANTHER" id="PTHR32338:SF10">
    <property type="entry name" value="N-ACETYL-GAMMA-GLUTAMYL-PHOSPHATE REDUCTASE, CHLOROPLASTIC-RELATED"/>
    <property type="match status" value="1"/>
</dbReference>
<dbReference type="UniPathway" id="UPA00068">
    <property type="reaction ID" value="UER00108"/>
</dbReference>
<reference evidence="10" key="1">
    <citation type="submission" date="2017-02" db="EMBL/GenBank/DDBJ databases">
        <title>Delving into the versatile metabolic prowess of the omnipresent phylum Bacteroidetes.</title>
        <authorList>
            <person name="Nobu M.K."/>
            <person name="Mei R."/>
            <person name="Narihiro T."/>
            <person name="Kuroda K."/>
            <person name="Liu W.-T."/>
        </authorList>
    </citation>
    <scope>NUCLEOTIDE SEQUENCE</scope>
    <source>
        <strain evidence="10">ADurb.Bin276</strain>
    </source>
</reference>
<comment type="pathway">
    <text evidence="1 7">Amino-acid biosynthesis; L-arginine biosynthesis; N(2)-acetyl-L-ornithine from L-glutamate: step 3/4.</text>
</comment>
<accession>A0A1V5SW03</accession>
<keyword evidence="3 7" id="KW-0028">Amino-acid biosynthesis</keyword>
<dbReference type="InterPro" id="IPR000534">
    <property type="entry name" value="Semialdehyde_DH_NAD-bd"/>
</dbReference>
<dbReference type="NCBIfam" id="TIGR01850">
    <property type="entry name" value="argC"/>
    <property type="match status" value="1"/>
</dbReference>